<gene>
    <name evidence="3" type="ORF">SPIRO4BDMA_50908</name>
</gene>
<proteinExistence type="predicted"/>
<dbReference type="InterPro" id="IPR052893">
    <property type="entry name" value="TCS_response_regulator"/>
</dbReference>
<evidence type="ECO:0000259" key="2">
    <source>
        <dbReference type="PROSITE" id="PS50110"/>
    </source>
</evidence>
<feature type="modified residue" description="4-aspartylphosphate" evidence="1">
    <location>
        <position position="78"/>
    </location>
</feature>
<feature type="domain" description="Response regulatory" evidence="2">
    <location>
        <begin position="9"/>
        <end position="145"/>
    </location>
</feature>
<dbReference type="EMBL" id="FWDO01000005">
    <property type="protein sequence ID" value="SLM19393.1"/>
    <property type="molecule type" value="Genomic_DNA"/>
</dbReference>
<dbReference type="SMART" id="SM00448">
    <property type="entry name" value="REC"/>
    <property type="match status" value="1"/>
</dbReference>
<keyword evidence="1" id="KW-0597">Phosphoprotein</keyword>
<dbReference type="PANTHER" id="PTHR44520:SF1">
    <property type="entry name" value="TWO-COMPONENT SYSTEM REGULATORY PROTEIN"/>
    <property type="match status" value="1"/>
</dbReference>
<dbReference type="PROSITE" id="PS50110">
    <property type="entry name" value="RESPONSE_REGULATORY"/>
    <property type="match status" value="1"/>
</dbReference>
<dbReference type="AlphaFoldDB" id="A0A3P3XTZ1"/>
<evidence type="ECO:0000313" key="3">
    <source>
        <dbReference type="EMBL" id="SLM19393.1"/>
    </source>
</evidence>
<dbReference type="InterPro" id="IPR001789">
    <property type="entry name" value="Sig_transdc_resp-reg_receiver"/>
</dbReference>
<dbReference type="PANTHER" id="PTHR44520">
    <property type="entry name" value="RESPONSE REGULATOR RCP1-RELATED"/>
    <property type="match status" value="1"/>
</dbReference>
<sequence>MELNAPHVTILIVEDNPDDAELAVIALRQKGIKTPYRIAKNADEALEIALGRRAAESESDAVNSGNTAVTTPSLVLLDLKLPGRSGIEVLKELRAAPTTRYVPIVVLTTSVLEEDMIQSYENGANSFIRKPVDFSTFLREIDLVCHYWLETNLQPKKNSV</sequence>
<dbReference type="GO" id="GO:0000160">
    <property type="term" value="P:phosphorelay signal transduction system"/>
    <property type="evidence" value="ECO:0007669"/>
    <property type="project" value="InterPro"/>
</dbReference>
<reference evidence="3" key="1">
    <citation type="submission" date="2017-02" db="EMBL/GenBank/DDBJ databases">
        <authorList>
            <person name="Regsiter A."/>
            <person name="William W."/>
        </authorList>
    </citation>
    <scope>NUCLEOTIDE SEQUENCE</scope>
    <source>
        <strain evidence="3">BdmA 4</strain>
    </source>
</reference>
<dbReference type="Pfam" id="PF00072">
    <property type="entry name" value="Response_reg"/>
    <property type="match status" value="1"/>
</dbReference>
<name>A0A3P3XTZ1_9SPIR</name>
<dbReference type="CDD" id="cd17557">
    <property type="entry name" value="REC_Rcp-like"/>
    <property type="match status" value="1"/>
</dbReference>
<accession>A0A3P3XTZ1</accession>
<dbReference type="SUPFAM" id="SSF52172">
    <property type="entry name" value="CheY-like"/>
    <property type="match status" value="1"/>
</dbReference>
<dbReference type="Gene3D" id="3.40.50.2300">
    <property type="match status" value="1"/>
</dbReference>
<evidence type="ECO:0000256" key="1">
    <source>
        <dbReference type="PROSITE-ProRule" id="PRU00169"/>
    </source>
</evidence>
<dbReference type="InterPro" id="IPR011006">
    <property type="entry name" value="CheY-like_superfamily"/>
</dbReference>
<organism evidence="3">
    <name type="scientific">uncultured spirochete</name>
    <dbReference type="NCBI Taxonomy" id="156406"/>
    <lineage>
        <taxon>Bacteria</taxon>
        <taxon>Pseudomonadati</taxon>
        <taxon>Spirochaetota</taxon>
        <taxon>Spirochaetia</taxon>
        <taxon>Spirochaetales</taxon>
        <taxon>environmental samples</taxon>
    </lineage>
</organism>
<protein>
    <submittedName>
        <fullName evidence="3">Response regulator receiver domain protein</fullName>
    </submittedName>
</protein>